<accession>A0A9D2SVP2</accession>
<sequence>MKTDEAVYRELYAELERYERKGVDMLLDGYQASPLQIVTAYMAKEEGTYMRDYVMNPEGNIESLAFTNIHQYGQAEITP</sequence>
<reference evidence="1" key="1">
    <citation type="journal article" date="2021" name="PeerJ">
        <title>Extensive microbial diversity within the chicken gut microbiome revealed by metagenomics and culture.</title>
        <authorList>
            <person name="Gilroy R."/>
            <person name="Ravi A."/>
            <person name="Getino M."/>
            <person name="Pursley I."/>
            <person name="Horton D.L."/>
            <person name="Alikhan N.F."/>
            <person name="Baker D."/>
            <person name="Gharbi K."/>
            <person name="Hall N."/>
            <person name="Watson M."/>
            <person name="Adriaenssens E.M."/>
            <person name="Foster-Nyarko E."/>
            <person name="Jarju S."/>
            <person name="Secka A."/>
            <person name="Antonio M."/>
            <person name="Oren A."/>
            <person name="Chaudhuri R.R."/>
            <person name="La Ragione R."/>
            <person name="Hildebrand F."/>
            <person name="Pallen M.J."/>
        </authorList>
    </citation>
    <scope>NUCLEOTIDE SEQUENCE</scope>
    <source>
        <strain evidence="1">ChiGjej1B1-1692</strain>
    </source>
</reference>
<gene>
    <name evidence="1" type="ORF">H9757_00210</name>
</gene>
<dbReference type="Proteomes" id="UP000823894">
    <property type="component" value="Unassembled WGS sequence"/>
</dbReference>
<reference evidence="1" key="2">
    <citation type="submission" date="2021-04" db="EMBL/GenBank/DDBJ databases">
        <authorList>
            <person name="Gilroy R."/>
        </authorList>
    </citation>
    <scope>NUCLEOTIDE SEQUENCE</scope>
    <source>
        <strain evidence="1">ChiGjej1B1-1692</strain>
    </source>
</reference>
<dbReference type="AlphaFoldDB" id="A0A9D2SVP2"/>
<evidence type="ECO:0000313" key="1">
    <source>
        <dbReference type="EMBL" id="HJC37483.1"/>
    </source>
</evidence>
<comment type="caution">
    <text evidence="1">The sequence shown here is derived from an EMBL/GenBank/DDBJ whole genome shotgun (WGS) entry which is preliminary data.</text>
</comment>
<dbReference type="EMBL" id="DWWK01000005">
    <property type="protein sequence ID" value="HJC37483.1"/>
    <property type="molecule type" value="Genomic_DNA"/>
</dbReference>
<protein>
    <submittedName>
        <fullName evidence="1">Uncharacterized protein</fullName>
    </submittedName>
</protein>
<organism evidence="1 2">
    <name type="scientific">Candidatus Mediterraneibacter faecigallinarum</name>
    <dbReference type="NCBI Taxonomy" id="2838669"/>
    <lineage>
        <taxon>Bacteria</taxon>
        <taxon>Bacillati</taxon>
        <taxon>Bacillota</taxon>
        <taxon>Clostridia</taxon>
        <taxon>Lachnospirales</taxon>
        <taxon>Lachnospiraceae</taxon>
        <taxon>Mediterraneibacter</taxon>
    </lineage>
</organism>
<name>A0A9D2SVP2_9FIRM</name>
<proteinExistence type="predicted"/>
<evidence type="ECO:0000313" key="2">
    <source>
        <dbReference type="Proteomes" id="UP000823894"/>
    </source>
</evidence>